<evidence type="ECO:0000313" key="2">
    <source>
        <dbReference type="EMBL" id="GAA2267563.1"/>
    </source>
</evidence>
<evidence type="ECO:0000313" key="3">
    <source>
        <dbReference type="Proteomes" id="UP001500305"/>
    </source>
</evidence>
<gene>
    <name evidence="2" type="ORF">GCM10010430_60930</name>
</gene>
<dbReference type="PANTHER" id="PTHR15020:SF50">
    <property type="entry name" value="UPF0659 PROTEIN YMR090W"/>
    <property type="match status" value="1"/>
</dbReference>
<dbReference type="Gene3D" id="3.40.50.720">
    <property type="entry name" value="NAD(P)-binding Rossmann-like Domain"/>
    <property type="match status" value="1"/>
</dbReference>
<dbReference type="Pfam" id="PF13460">
    <property type="entry name" value="NAD_binding_10"/>
    <property type="match status" value="1"/>
</dbReference>
<dbReference type="InterPro" id="IPR016040">
    <property type="entry name" value="NAD(P)-bd_dom"/>
</dbReference>
<protein>
    <submittedName>
        <fullName evidence="2">SDR family oxidoreductase</fullName>
    </submittedName>
</protein>
<dbReference type="InterPro" id="IPR036291">
    <property type="entry name" value="NAD(P)-bd_dom_sf"/>
</dbReference>
<reference evidence="3" key="1">
    <citation type="journal article" date="2019" name="Int. J. Syst. Evol. Microbiol.">
        <title>The Global Catalogue of Microorganisms (GCM) 10K type strain sequencing project: providing services to taxonomists for standard genome sequencing and annotation.</title>
        <authorList>
            <consortium name="The Broad Institute Genomics Platform"/>
            <consortium name="The Broad Institute Genome Sequencing Center for Infectious Disease"/>
            <person name="Wu L."/>
            <person name="Ma J."/>
        </authorList>
    </citation>
    <scope>NUCLEOTIDE SEQUENCE [LARGE SCALE GENOMIC DNA]</scope>
    <source>
        <strain evidence="3">JCM 7356</strain>
    </source>
</reference>
<sequence>MDNPVVVVGGAGRVGRLIAQRLLDRGERVWAIGRTDRSDRWPLPPGVGFSQGDVRVPHTLAGPLGTCSALVYCVEPGTDEDGPNRPETTMYQGVRNVLAAATADGGRPHVVLVSQLHVTHRGHPLNAYGRLLDWRRAGEEAVRGSGLPYTVVRPGWLVDDQSAGERVRLEQGDRGIGLVSRTDAAEACVRALYAEAARGVTFELFNEPGAPLADWGRAFAELEPDRVAVA</sequence>
<proteinExistence type="predicted"/>
<dbReference type="Proteomes" id="UP001500305">
    <property type="component" value="Unassembled WGS sequence"/>
</dbReference>
<keyword evidence="3" id="KW-1185">Reference proteome</keyword>
<comment type="caution">
    <text evidence="2">The sequence shown here is derived from an EMBL/GenBank/DDBJ whole genome shotgun (WGS) entry which is preliminary data.</text>
</comment>
<dbReference type="RefSeq" id="WP_344639746.1">
    <property type="nucleotide sequence ID" value="NZ_BAAATR010000035.1"/>
</dbReference>
<name>A0ABP5RNL9_9ACTN</name>
<organism evidence="2 3">
    <name type="scientific">Kitasatospora cystarginea</name>
    <dbReference type="NCBI Taxonomy" id="58350"/>
    <lineage>
        <taxon>Bacteria</taxon>
        <taxon>Bacillati</taxon>
        <taxon>Actinomycetota</taxon>
        <taxon>Actinomycetes</taxon>
        <taxon>Kitasatosporales</taxon>
        <taxon>Streptomycetaceae</taxon>
        <taxon>Kitasatospora</taxon>
    </lineage>
</organism>
<dbReference type="SUPFAM" id="SSF51735">
    <property type="entry name" value="NAD(P)-binding Rossmann-fold domains"/>
    <property type="match status" value="1"/>
</dbReference>
<accession>A0ABP5RNL9</accession>
<feature type="domain" description="NAD(P)-binding" evidence="1">
    <location>
        <begin position="9"/>
        <end position="192"/>
    </location>
</feature>
<evidence type="ECO:0000259" key="1">
    <source>
        <dbReference type="Pfam" id="PF13460"/>
    </source>
</evidence>
<dbReference type="PANTHER" id="PTHR15020">
    <property type="entry name" value="FLAVIN REDUCTASE-RELATED"/>
    <property type="match status" value="1"/>
</dbReference>
<dbReference type="EMBL" id="BAAATR010000035">
    <property type="protein sequence ID" value="GAA2267563.1"/>
    <property type="molecule type" value="Genomic_DNA"/>
</dbReference>